<dbReference type="SMART" id="SM00225">
    <property type="entry name" value="BTB"/>
    <property type="match status" value="1"/>
</dbReference>
<dbReference type="PANTHER" id="PTHR45632:SF26">
    <property type="entry name" value="BTB DOMAIN-CONTAINING PROTEIN"/>
    <property type="match status" value="1"/>
</dbReference>
<dbReference type="Pfam" id="PF07707">
    <property type="entry name" value="BACK"/>
    <property type="match status" value="1"/>
</dbReference>
<sequence length="615" mass="70125">MQSAATCALLSTNNATQHKEIPTLNVTKCTCNINNSKLVEFPKAWNEFRMNQQFCDGILRSSDGKTVYIHRVIVSLVSSYFKDLFTNSLKGGETEMNEVNLDIPGHILDLILDYAYTGHCNVTLENVEHLLPIAYQYEILGVLHQSSQYLFEKLKPENCIGIFKFARRYFCCHLEDRGLKYICHNFKQIFIQSPEFKDLSAEELECILRHDELNVHREELVFEAVMKWIEADLQVRKQYLRTLIHCVRYGLTNMNFFRHVIRNKLILADPELQSSLYSSSVLAELNSGQSCNRVLNNAISRPRIPYEIIFACGGWNCKRDTRFIETYDIRADKWFIHTKTDVIEPRQTHGLCALNNLIYVIGGYDDREYLNTVCCYNPITQKWKYCACMHRPRGGVSVCSQDGKIYALGGYNGRIGMNSAERYSPNLNQWEMIPSMHCVRSEASAASLNGKIYVVGGLNEHEGLRSAEVFDPQTNEWTFIHSMATVRSGLSLVAYNNYLYALGGYNGDTILKSGERYNPTRSSEWQQISEMHHRRNNFAAVVLEGMIFVAGGAKYLQPIAVVEYYDVDSDEWHKASSMNMKRDGLSACVLAGLPNAKAYSQASRIQEASSDNSTH</sequence>
<protein>
    <recommendedName>
        <fullName evidence="1">Kelch-like protein diablo</fullName>
    </recommendedName>
</protein>
<comment type="caution">
    <text evidence="6">The sequence shown here is derived from an EMBL/GenBank/DDBJ whole genome shotgun (WGS) entry which is preliminary data.</text>
</comment>
<dbReference type="AlphaFoldDB" id="A0A2J7R646"/>
<dbReference type="Gene3D" id="2.120.10.80">
    <property type="entry name" value="Kelch-type beta propeller"/>
    <property type="match status" value="2"/>
</dbReference>
<dbReference type="PRINTS" id="PR00501">
    <property type="entry name" value="KELCHREPEAT"/>
</dbReference>
<gene>
    <name evidence="6" type="primary">KLHL10_1</name>
    <name evidence="6" type="ORF">B7P43_G05291</name>
</gene>
<proteinExistence type="predicted"/>
<evidence type="ECO:0000259" key="5">
    <source>
        <dbReference type="PROSITE" id="PS50097"/>
    </source>
</evidence>
<dbReference type="Proteomes" id="UP000235965">
    <property type="component" value="Unassembled WGS sequence"/>
</dbReference>
<dbReference type="SMART" id="SM00612">
    <property type="entry name" value="Kelch"/>
    <property type="match status" value="6"/>
</dbReference>
<dbReference type="EMBL" id="NEVH01006981">
    <property type="protein sequence ID" value="PNF36303.1"/>
    <property type="molecule type" value="Genomic_DNA"/>
</dbReference>
<name>A0A2J7R646_9NEOP</name>
<dbReference type="InterPro" id="IPR015915">
    <property type="entry name" value="Kelch-typ_b-propeller"/>
</dbReference>
<dbReference type="FunFam" id="1.25.40.420:FF:000001">
    <property type="entry name" value="Kelch-like family member 12"/>
    <property type="match status" value="1"/>
</dbReference>
<dbReference type="PIRSF" id="PIRSF037037">
    <property type="entry name" value="Kelch-like_protein_gigaxonin"/>
    <property type="match status" value="1"/>
</dbReference>
<dbReference type="InterPro" id="IPR011333">
    <property type="entry name" value="SKP1/BTB/POZ_sf"/>
</dbReference>
<dbReference type="UniPathway" id="UPA00143"/>
<evidence type="ECO:0000256" key="1">
    <source>
        <dbReference type="ARBA" id="ARBA00013699"/>
    </source>
</evidence>
<dbReference type="InterPro" id="IPR011705">
    <property type="entry name" value="BACK"/>
</dbReference>
<dbReference type="InterPro" id="IPR006652">
    <property type="entry name" value="Kelch_1"/>
</dbReference>
<dbReference type="InterPro" id="IPR017096">
    <property type="entry name" value="BTB-kelch_protein"/>
</dbReference>
<dbReference type="PROSITE" id="PS50097">
    <property type="entry name" value="BTB"/>
    <property type="match status" value="1"/>
</dbReference>
<dbReference type="GO" id="GO:0003779">
    <property type="term" value="F:actin binding"/>
    <property type="evidence" value="ECO:0007669"/>
    <property type="project" value="UniProtKB-KW"/>
</dbReference>
<evidence type="ECO:0000313" key="6">
    <source>
        <dbReference type="EMBL" id="PNF36303.1"/>
    </source>
</evidence>
<dbReference type="OrthoDB" id="191037at2759"/>
<accession>A0A2J7R646</accession>
<dbReference type="Pfam" id="PF00651">
    <property type="entry name" value="BTB"/>
    <property type="match status" value="1"/>
</dbReference>
<dbReference type="PANTHER" id="PTHR45632">
    <property type="entry name" value="LD33804P"/>
    <property type="match status" value="1"/>
</dbReference>
<dbReference type="InterPro" id="IPR000210">
    <property type="entry name" value="BTB/POZ_dom"/>
</dbReference>
<comment type="function">
    <text evidence="4">Probable substrate-specific adapter of an E3 ubiquitin-protein ligase complex which mediates the ubiquitination and subsequent proteasomal degradation of target proteins. May have a role in synapse differentiation and growth.</text>
</comment>
<dbReference type="InParanoid" id="A0A2J7R646"/>
<organism evidence="6 7">
    <name type="scientific">Cryptotermes secundus</name>
    <dbReference type="NCBI Taxonomy" id="105785"/>
    <lineage>
        <taxon>Eukaryota</taxon>
        <taxon>Metazoa</taxon>
        <taxon>Ecdysozoa</taxon>
        <taxon>Arthropoda</taxon>
        <taxon>Hexapoda</taxon>
        <taxon>Insecta</taxon>
        <taxon>Pterygota</taxon>
        <taxon>Neoptera</taxon>
        <taxon>Polyneoptera</taxon>
        <taxon>Dictyoptera</taxon>
        <taxon>Blattodea</taxon>
        <taxon>Blattoidea</taxon>
        <taxon>Termitoidae</taxon>
        <taxon>Kalotermitidae</taxon>
        <taxon>Cryptotermitinae</taxon>
        <taxon>Cryptotermes</taxon>
    </lineage>
</organism>
<evidence type="ECO:0000256" key="2">
    <source>
        <dbReference type="ARBA" id="ARBA00022441"/>
    </source>
</evidence>
<dbReference type="Gene3D" id="3.30.710.10">
    <property type="entry name" value="Potassium Channel Kv1.1, Chain A"/>
    <property type="match status" value="1"/>
</dbReference>
<dbReference type="Pfam" id="PF01344">
    <property type="entry name" value="Kelch_1"/>
    <property type="match status" value="1"/>
</dbReference>
<evidence type="ECO:0000256" key="4">
    <source>
        <dbReference type="ARBA" id="ARBA00043912"/>
    </source>
</evidence>
<keyword evidence="7" id="KW-1185">Reference proteome</keyword>
<reference evidence="6 7" key="1">
    <citation type="submission" date="2017-12" db="EMBL/GenBank/DDBJ databases">
        <title>Hemimetabolous genomes reveal molecular basis of termite eusociality.</title>
        <authorList>
            <person name="Harrison M.C."/>
            <person name="Jongepier E."/>
            <person name="Robertson H.M."/>
            <person name="Arning N."/>
            <person name="Bitard-Feildel T."/>
            <person name="Chao H."/>
            <person name="Childers C.P."/>
            <person name="Dinh H."/>
            <person name="Doddapaneni H."/>
            <person name="Dugan S."/>
            <person name="Gowin J."/>
            <person name="Greiner C."/>
            <person name="Han Y."/>
            <person name="Hu H."/>
            <person name="Hughes D.S.T."/>
            <person name="Huylmans A.-K."/>
            <person name="Kemena C."/>
            <person name="Kremer L.P.M."/>
            <person name="Lee S.L."/>
            <person name="Lopez-Ezquerra A."/>
            <person name="Mallet L."/>
            <person name="Monroy-Kuhn J.M."/>
            <person name="Moser A."/>
            <person name="Murali S.C."/>
            <person name="Muzny D.M."/>
            <person name="Otani S."/>
            <person name="Piulachs M.-D."/>
            <person name="Poelchau M."/>
            <person name="Qu J."/>
            <person name="Schaub F."/>
            <person name="Wada-Katsumata A."/>
            <person name="Worley K.C."/>
            <person name="Xie Q."/>
            <person name="Ylla G."/>
            <person name="Poulsen M."/>
            <person name="Gibbs R.A."/>
            <person name="Schal C."/>
            <person name="Richards S."/>
            <person name="Belles X."/>
            <person name="Korb J."/>
            <person name="Bornberg-Bauer E."/>
        </authorList>
    </citation>
    <scope>NUCLEOTIDE SEQUENCE [LARGE SCALE GENOMIC DNA]</scope>
    <source>
        <tissue evidence="6">Whole body</tissue>
    </source>
</reference>
<evidence type="ECO:0000313" key="7">
    <source>
        <dbReference type="Proteomes" id="UP000235965"/>
    </source>
</evidence>
<dbReference type="SMART" id="SM00875">
    <property type="entry name" value="BACK"/>
    <property type="match status" value="1"/>
</dbReference>
<dbReference type="Pfam" id="PF24681">
    <property type="entry name" value="Kelch_KLHDC2_KLHL20_DRC7"/>
    <property type="match status" value="1"/>
</dbReference>
<dbReference type="SUPFAM" id="SSF117281">
    <property type="entry name" value="Kelch motif"/>
    <property type="match status" value="2"/>
</dbReference>
<keyword evidence="3" id="KW-0677">Repeat</keyword>
<evidence type="ECO:0000256" key="3">
    <source>
        <dbReference type="ARBA" id="ARBA00022737"/>
    </source>
</evidence>
<dbReference type="Gene3D" id="1.25.40.420">
    <property type="match status" value="1"/>
</dbReference>
<dbReference type="STRING" id="105785.A0A2J7R646"/>
<dbReference type="SUPFAM" id="SSF54695">
    <property type="entry name" value="POZ domain"/>
    <property type="match status" value="1"/>
</dbReference>
<feature type="domain" description="BTB" evidence="5">
    <location>
        <begin position="55"/>
        <end position="124"/>
    </location>
</feature>
<dbReference type="GO" id="GO:0016567">
    <property type="term" value="P:protein ubiquitination"/>
    <property type="evidence" value="ECO:0007669"/>
    <property type="project" value="UniProtKB-UniPathway"/>
</dbReference>
<keyword evidence="2" id="KW-0880">Kelch repeat</keyword>